<keyword evidence="2" id="KW-0812">Transmembrane</keyword>
<evidence type="ECO:0000256" key="1">
    <source>
        <dbReference type="SAM" id="MobiDB-lite"/>
    </source>
</evidence>
<keyword evidence="2" id="KW-0472">Membrane</keyword>
<evidence type="ECO:0000313" key="4">
    <source>
        <dbReference type="Proteomes" id="UP001345013"/>
    </source>
</evidence>
<feature type="compositionally biased region" description="Polar residues" evidence="1">
    <location>
        <begin position="84"/>
        <end position="93"/>
    </location>
</feature>
<dbReference type="Proteomes" id="UP001345013">
    <property type="component" value="Unassembled WGS sequence"/>
</dbReference>
<proteinExistence type="predicted"/>
<feature type="compositionally biased region" description="Low complexity" evidence="1">
    <location>
        <begin position="380"/>
        <end position="392"/>
    </location>
</feature>
<evidence type="ECO:0000256" key="2">
    <source>
        <dbReference type="SAM" id="Phobius"/>
    </source>
</evidence>
<reference evidence="3 4" key="1">
    <citation type="submission" date="2023-08" db="EMBL/GenBank/DDBJ databases">
        <title>Black Yeasts Isolated from many extreme environments.</title>
        <authorList>
            <person name="Coleine C."/>
            <person name="Stajich J.E."/>
            <person name="Selbmann L."/>
        </authorList>
    </citation>
    <scope>NUCLEOTIDE SEQUENCE [LARGE SCALE GENOMIC DNA]</scope>
    <source>
        <strain evidence="3 4">CCFEE 5885</strain>
    </source>
</reference>
<evidence type="ECO:0000313" key="3">
    <source>
        <dbReference type="EMBL" id="KAK5077605.1"/>
    </source>
</evidence>
<feature type="compositionally biased region" description="Basic and acidic residues" evidence="1">
    <location>
        <begin position="413"/>
        <end position="430"/>
    </location>
</feature>
<feature type="region of interest" description="Disordered" evidence="1">
    <location>
        <begin position="379"/>
        <end position="430"/>
    </location>
</feature>
<feature type="region of interest" description="Disordered" evidence="1">
    <location>
        <begin position="42"/>
        <end position="93"/>
    </location>
</feature>
<sequence>MSISHRLFCHADAATETQVDAANGSYFKPGSPGNSQAETLLTSTSQTDVSAAQSTSTTSAPDPSSSPTTFSTITTASAGPTIGDGSSSASSALPPTVIITTHTMPTATIIMTLTPTPTPAPTPTPIPTVPASATHHPNPHDLNLSWLLPVVLILGIPLFLLAIFFLFRRTCPATYAKTDKYCPFRATGRQLAKIPPVAAYLQRRERNRGIRARQHDYMSRRAKFGLGHGHGHSRKGSAAEMMTVGVGAEQQRQRQRKDEARRDEWLRSDMLAHYAREKGGIDGTSTAHRGGVGRGSNENENDALWPTSPSATLVNKRSRVNMRDTPSTSTYRYTPGRLTGDYIHEHEHEHEHGVTLPREMTLKQKIRAQREKILAEEAEAAGATDGAGSDGAEWSRHQPDGVGVGVGAATDTAKAKDGDGGEGIREGWVL</sequence>
<organism evidence="3 4">
    <name type="scientific">Lithohypha guttulata</name>
    <dbReference type="NCBI Taxonomy" id="1690604"/>
    <lineage>
        <taxon>Eukaryota</taxon>
        <taxon>Fungi</taxon>
        <taxon>Dikarya</taxon>
        <taxon>Ascomycota</taxon>
        <taxon>Pezizomycotina</taxon>
        <taxon>Eurotiomycetes</taxon>
        <taxon>Chaetothyriomycetidae</taxon>
        <taxon>Chaetothyriales</taxon>
        <taxon>Trichomeriaceae</taxon>
        <taxon>Lithohypha</taxon>
    </lineage>
</organism>
<name>A0ABR0JX80_9EURO</name>
<feature type="transmembrane region" description="Helical" evidence="2">
    <location>
        <begin position="146"/>
        <end position="167"/>
    </location>
</feature>
<feature type="region of interest" description="Disordered" evidence="1">
    <location>
        <begin position="279"/>
        <end position="309"/>
    </location>
</feature>
<accession>A0ABR0JX80</accession>
<keyword evidence="4" id="KW-1185">Reference proteome</keyword>
<protein>
    <submittedName>
        <fullName evidence="3">Uncharacterized protein</fullName>
    </submittedName>
</protein>
<keyword evidence="2" id="KW-1133">Transmembrane helix</keyword>
<dbReference type="EMBL" id="JAVRRG010000211">
    <property type="protein sequence ID" value="KAK5077605.1"/>
    <property type="molecule type" value="Genomic_DNA"/>
</dbReference>
<comment type="caution">
    <text evidence="3">The sequence shown here is derived from an EMBL/GenBank/DDBJ whole genome shotgun (WGS) entry which is preliminary data.</text>
</comment>
<gene>
    <name evidence="3" type="ORF">LTR24_009495</name>
</gene>
<feature type="compositionally biased region" description="Low complexity" evidence="1">
    <location>
        <begin position="42"/>
        <end position="78"/>
    </location>
</feature>